<dbReference type="PROSITE" id="PS00080">
    <property type="entry name" value="MULTICOPPER_OXIDASE2"/>
    <property type="match status" value="1"/>
</dbReference>
<dbReference type="GO" id="GO:0005507">
    <property type="term" value="F:copper ion binding"/>
    <property type="evidence" value="ECO:0007669"/>
    <property type="project" value="InterPro"/>
</dbReference>
<evidence type="ECO:0000256" key="1">
    <source>
        <dbReference type="ARBA" id="ARBA00022723"/>
    </source>
</evidence>
<evidence type="ECO:0000259" key="4">
    <source>
        <dbReference type="Pfam" id="PF07732"/>
    </source>
</evidence>
<dbReference type="InterPro" id="IPR045087">
    <property type="entry name" value="Cu-oxidase_fam"/>
</dbReference>
<dbReference type="PROSITE" id="PS00079">
    <property type="entry name" value="MULTICOPPER_OXIDASE1"/>
    <property type="match status" value="1"/>
</dbReference>
<protein>
    <submittedName>
        <fullName evidence="5">L-ascorbate oxidase</fullName>
    </submittedName>
</protein>
<comment type="caution">
    <text evidence="5">The sequence shown here is derived from an EMBL/GenBank/DDBJ whole genome shotgun (WGS) entry which is preliminary data.</text>
</comment>
<dbReference type="Pfam" id="PF07731">
    <property type="entry name" value="Cu-oxidase_2"/>
    <property type="match status" value="1"/>
</dbReference>
<keyword evidence="6" id="KW-1185">Reference proteome</keyword>
<dbReference type="SUPFAM" id="SSF49503">
    <property type="entry name" value="Cupredoxins"/>
    <property type="match status" value="3"/>
</dbReference>
<dbReference type="Pfam" id="PF07732">
    <property type="entry name" value="Cu-oxidase_3"/>
    <property type="match status" value="1"/>
</dbReference>
<name>A0A919CRP2_9PROT</name>
<keyword evidence="1" id="KW-0479">Metal-binding</keyword>
<dbReference type="PANTHER" id="PTHR11709:SF518">
    <property type="entry name" value="MULTICOPPER OXIDASE"/>
    <property type="match status" value="1"/>
</dbReference>
<dbReference type="GO" id="GO:0016491">
    <property type="term" value="F:oxidoreductase activity"/>
    <property type="evidence" value="ECO:0007669"/>
    <property type="project" value="UniProtKB-KW"/>
</dbReference>
<accession>A0A919CRP2</accession>
<dbReference type="Gene3D" id="2.60.40.420">
    <property type="entry name" value="Cupredoxins - blue copper proteins"/>
    <property type="match status" value="3"/>
</dbReference>
<dbReference type="InterPro" id="IPR008972">
    <property type="entry name" value="Cupredoxin"/>
</dbReference>
<dbReference type="AlphaFoldDB" id="A0A919CRP2"/>
<evidence type="ECO:0000313" key="6">
    <source>
        <dbReference type="Proteomes" id="UP000630353"/>
    </source>
</evidence>
<evidence type="ECO:0000313" key="5">
    <source>
        <dbReference type="EMBL" id="GHD58993.1"/>
    </source>
</evidence>
<dbReference type="InterPro" id="IPR011706">
    <property type="entry name" value="Cu-oxidase_C"/>
</dbReference>
<dbReference type="InterPro" id="IPR011707">
    <property type="entry name" value="Cu-oxidase-like_N"/>
</dbReference>
<dbReference type="InterPro" id="IPR006311">
    <property type="entry name" value="TAT_signal"/>
</dbReference>
<reference evidence="5" key="2">
    <citation type="submission" date="2020-09" db="EMBL/GenBank/DDBJ databases">
        <authorList>
            <person name="Sun Q."/>
            <person name="Kim S."/>
        </authorList>
    </citation>
    <scope>NUCLEOTIDE SEQUENCE</scope>
    <source>
        <strain evidence="5">KCTC 42651</strain>
    </source>
</reference>
<organism evidence="5 6">
    <name type="scientific">Thalassobaculum fulvum</name>
    <dbReference type="NCBI Taxonomy" id="1633335"/>
    <lineage>
        <taxon>Bacteria</taxon>
        <taxon>Pseudomonadati</taxon>
        <taxon>Pseudomonadota</taxon>
        <taxon>Alphaproteobacteria</taxon>
        <taxon>Rhodospirillales</taxon>
        <taxon>Thalassobaculaceae</taxon>
        <taxon>Thalassobaculum</taxon>
    </lineage>
</organism>
<feature type="domain" description="Plastocyanin-like" evidence="4">
    <location>
        <begin position="176"/>
        <end position="256"/>
    </location>
</feature>
<sequence length="678" mass="71658">MTHTIRGTALTRRSALKGIGAIAGSAAAVSVLPVAARAAIPAISSTSLAATDPLASPPLASAVARSSQLAADYLSQLQGLPGLSSAPLPDTLYALNCSTRTDITLGTVTLTATSYVDAANQPPAGAVQVGPTMVFERGQTTGVWFNNAMSVCGPINNVSMMAPDSGWRPHGFTMTNLHTHGLHVTPQTPSDNVLLMIRSTTDSDPHVIDQPTSFPYFYTVPVDHPVGTFWYHPHKHGAVASQVGPGMSGALIVRGKAGDGDIDDLLASQCNITAADEIVAVMQTIGYYYTNPTKTQAVFYPAGYYIGGEPAPSTCLDQTLTPGPSHTPTSINGQLNPTVSMDLGQIVRLRLVNASNGQTYIPKFKYTGSGTAPALPGVYAIAVDGIALLPRDPAGTGAYYEIDYSLTAKDSAYYTTAELITLAPGQRVDLLIQANAAGTFELYGAGLGEAPTVVENNTPNTSSLMTFVVSSNKSTKNQSLPTEALFATATIQRPAVPDSLPASGSTPTVPSTMPVATQTLEFKTVDAAFNASGVPVAPAFLINDQHFDGDPGASPQLQLYQGDSDVWNLYSSNDAHIFHIHINSFAAFARVPYDTTNRGYEAPVWYQMPIWRDTIYFDAGTPDDKPNFVPGTMVVAASKQVDFTGEFVLHCHNLFHEDNGMMLSVAILDPETGGYDKT</sequence>
<dbReference type="PANTHER" id="PTHR11709">
    <property type="entry name" value="MULTI-COPPER OXIDASE"/>
    <property type="match status" value="1"/>
</dbReference>
<dbReference type="RefSeq" id="WP_189993436.1">
    <property type="nucleotide sequence ID" value="NZ_BMZS01000010.1"/>
</dbReference>
<proteinExistence type="predicted"/>
<reference evidence="5" key="1">
    <citation type="journal article" date="2014" name="Int. J. Syst. Evol. Microbiol.">
        <title>Complete genome sequence of Corynebacterium casei LMG S-19264T (=DSM 44701T), isolated from a smear-ripened cheese.</title>
        <authorList>
            <consortium name="US DOE Joint Genome Institute (JGI-PGF)"/>
            <person name="Walter F."/>
            <person name="Albersmeier A."/>
            <person name="Kalinowski J."/>
            <person name="Ruckert C."/>
        </authorList>
    </citation>
    <scope>NUCLEOTIDE SEQUENCE</scope>
    <source>
        <strain evidence="5">KCTC 42651</strain>
    </source>
</reference>
<dbReference type="InterPro" id="IPR033138">
    <property type="entry name" value="Cu_oxidase_CS"/>
</dbReference>
<dbReference type="InterPro" id="IPR002355">
    <property type="entry name" value="Cu_oxidase_Cu_BS"/>
</dbReference>
<evidence type="ECO:0000259" key="3">
    <source>
        <dbReference type="Pfam" id="PF07731"/>
    </source>
</evidence>
<dbReference type="Proteomes" id="UP000630353">
    <property type="component" value="Unassembled WGS sequence"/>
</dbReference>
<evidence type="ECO:0000256" key="2">
    <source>
        <dbReference type="ARBA" id="ARBA00023002"/>
    </source>
</evidence>
<dbReference type="CDD" id="cd13853">
    <property type="entry name" value="CuRO_1_Tth-MCO_like"/>
    <property type="match status" value="1"/>
</dbReference>
<feature type="domain" description="Plastocyanin-like" evidence="3">
    <location>
        <begin position="554"/>
        <end position="667"/>
    </location>
</feature>
<gene>
    <name evidence="5" type="ORF">GCM10017083_42790</name>
</gene>
<dbReference type="EMBL" id="BMZS01000010">
    <property type="protein sequence ID" value="GHD58993.1"/>
    <property type="molecule type" value="Genomic_DNA"/>
</dbReference>
<dbReference type="PROSITE" id="PS51318">
    <property type="entry name" value="TAT"/>
    <property type="match status" value="1"/>
</dbReference>
<keyword evidence="2" id="KW-0560">Oxidoreductase</keyword>